<keyword evidence="3" id="KW-1185">Reference proteome</keyword>
<evidence type="ECO:0000256" key="1">
    <source>
        <dbReference type="SAM" id="MobiDB-lite"/>
    </source>
</evidence>
<protein>
    <submittedName>
        <fullName evidence="2">Uncharacterized protein</fullName>
    </submittedName>
</protein>
<accession>A0ABW2C414</accession>
<feature type="compositionally biased region" description="Basic and acidic residues" evidence="1">
    <location>
        <begin position="1"/>
        <end position="17"/>
    </location>
</feature>
<reference evidence="3" key="1">
    <citation type="journal article" date="2019" name="Int. J. Syst. Evol. Microbiol.">
        <title>The Global Catalogue of Microorganisms (GCM) 10K type strain sequencing project: providing services to taxonomists for standard genome sequencing and annotation.</title>
        <authorList>
            <consortium name="The Broad Institute Genomics Platform"/>
            <consortium name="The Broad Institute Genome Sequencing Center for Infectious Disease"/>
            <person name="Wu L."/>
            <person name="Ma J."/>
        </authorList>
    </citation>
    <scope>NUCLEOTIDE SEQUENCE [LARGE SCALE GENOMIC DNA]</scope>
    <source>
        <strain evidence="3">KCTC 32255</strain>
    </source>
</reference>
<name>A0ABW2C414_9PSEU</name>
<dbReference type="Proteomes" id="UP001596337">
    <property type="component" value="Unassembled WGS sequence"/>
</dbReference>
<feature type="region of interest" description="Disordered" evidence="1">
    <location>
        <begin position="1"/>
        <end position="24"/>
    </location>
</feature>
<evidence type="ECO:0000313" key="2">
    <source>
        <dbReference type="EMBL" id="MFC6869360.1"/>
    </source>
</evidence>
<gene>
    <name evidence="2" type="ORF">ACFQGD_19635</name>
</gene>
<dbReference type="RefSeq" id="WP_345389799.1">
    <property type="nucleotide sequence ID" value="NZ_BAABLA010000003.1"/>
</dbReference>
<dbReference type="EMBL" id="JBHSXX010000001">
    <property type="protein sequence ID" value="MFC6869360.1"/>
    <property type="molecule type" value="Genomic_DNA"/>
</dbReference>
<sequence length="78" mass="8732">MADNARDADDFSEREPPADGDPFGLEAYLEHQRAEFANGPTMAELLARADRRRAGGMGVSRDSIVRIQRELRDEGERV</sequence>
<comment type="caution">
    <text evidence="2">The sequence shown here is derived from an EMBL/GenBank/DDBJ whole genome shotgun (WGS) entry which is preliminary data.</text>
</comment>
<proteinExistence type="predicted"/>
<organism evidence="2 3">
    <name type="scientific">Haloechinothrix salitolerans</name>
    <dbReference type="NCBI Taxonomy" id="926830"/>
    <lineage>
        <taxon>Bacteria</taxon>
        <taxon>Bacillati</taxon>
        <taxon>Actinomycetota</taxon>
        <taxon>Actinomycetes</taxon>
        <taxon>Pseudonocardiales</taxon>
        <taxon>Pseudonocardiaceae</taxon>
        <taxon>Haloechinothrix</taxon>
    </lineage>
</organism>
<evidence type="ECO:0000313" key="3">
    <source>
        <dbReference type="Proteomes" id="UP001596337"/>
    </source>
</evidence>